<comment type="catalytic activity">
    <reaction evidence="5 6">
        <text>N(1)-(5-phospho-beta-D-ribosyl)glycinamide + (6R)-10-formyltetrahydrofolate = N(2)-formyl-N(1)-(5-phospho-beta-D-ribosyl)glycinamide + (6S)-5,6,7,8-tetrahydrofolate + H(+)</text>
        <dbReference type="Rhea" id="RHEA:15053"/>
        <dbReference type="ChEBI" id="CHEBI:15378"/>
        <dbReference type="ChEBI" id="CHEBI:57453"/>
        <dbReference type="ChEBI" id="CHEBI:143788"/>
        <dbReference type="ChEBI" id="CHEBI:147286"/>
        <dbReference type="ChEBI" id="CHEBI:195366"/>
        <dbReference type="EC" id="2.1.2.2"/>
    </reaction>
</comment>
<feature type="binding site" evidence="6">
    <location>
        <position position="65"/>
    </location>
    <ligand>
        <name>(6R)-10-formyltetrahydrofolate</name>
        <dbReference type="ChEBI" id="CHEBI:195366"/>
    </ligand>
</feature>
<dbReference type="GO" id="GO:0004644">
    <property type="term" value="F:phosphoribosylglycinamide formyltransferase activity"/>
    <property type="evidence" value="ECO:0007669"/>
    <property type="project" value="UniProtKB-UniRule"/>
</dbReference>
<dbReference type="GO" id="GO:0005829">
    <property type="term" value="C:cytosol"/>
    <property type="evidence" value="ECO:0007669"/>
    <property type="project" value="TreeGrafter"/>
</dbReference>
<dbReference type="InterPro" id="IPR004607">
    <property type="entry name" value="GART"/>
</dbReference>
<dbReference type="Pfam" id="PF00551">
    <property type="entry name" value="Formyl_trans_N"/>
    <property type="match status" value="1"/>
</dbReference>
<dbReference type="Gene3D" id="3.40.50.170">
    <property type="entry name" value="Formyl transferase, N-terminal domain"/>
    <property type="match status" value="1"/>
</dbReference>
<dbReference type="PANTHER" id="PTHR43369:SF2">
    <property type="entry name" value="PHOSPHORIBOSYLGLYCINAMIDE FORMYLTRANSFERASE"/>
    <property type="match status" value="1"/>
</dbReference>
<reference evidence="9" key="1">
    <citation type="submission" date="2016-12" db="EMBL/GenBank/DDBJ databases">
        <title>Draft Genome Sequences od Carboxydothermus pertinax and islandicus, Hydrogenogenic Carboxydotrophic Bacteria.</title>
        <authorList>
            <person name="Fukuyama Y."/>
            <person name="Ohmae K."/>
            <person name="Yoneda Y."/>
            <person name="Yoshida T."/>
            <person name="Sako Y."/>
        </authorList>
    </citation>
    <scope>NUCLEOTIDE SEQUENCE [LARGE SCALE GENOMIC DNA]</scope>
    <source>
        <strain evidence="9">Ug1</strain>
    </source>
</reference>
<dbReference type="CDD" id="cd08645">
    <property type="entry name" value="FMT_core_GART"/>
    <property type="match status" value="1"/>
</dbReference>
<dbReference type="OrthoDB" id="9806170at2"/>
<evidence type="ECO:0000256" key="6">
    <source>
        <dbReference type="HAMAP-Rule" id="MF_01930"/>
    </source>
</evidence>
<accession>A0A1L8CYG9</accession>
<organism evidence="8 9">
    <name type="scientific">Carboxydothermus pertinax</name>
    <dbReference type="NCBI Taxonomy" id="870242"/>
    <lineage>
        <taxon>Bacteria</taxon>
        <taxon>Bacillati</taxon>
        <taxon>Bacillota</taxon>
        <taxon>Clostridia</taxon>
        <taxon>Thermoanaerobacterales</taxon>
        <taxon>Thermoanaerobacteraceae</taxon>
        <taxon>Carboxydothermus</taxon>
    </lineage>
</organism>
<dbReference type="GO" id="GO:0006189">
    <property type="term" value="P:'de novo' IMP biosynthetic process"/>
    <property type="evidence" value="ECO:0007669"/>
    <property type="project" value="UniProtKB-UniRule"/>
</dbReference>
<dbReference type="HAMAP" id="MF_01930">
    <property type="entry name" value="PurN"/>
    <property type="match status" value="1"/>
</dbReference>
<comment type="function">
    <text evidence="6">Catalyzes the transfer of a formyl group from 10-formyltetrahydrofolate to 5-phospho-ribosyl-glycinamide (GAR), producing 5-phospho-ribosyl-N-formylglycinamide (FGAR) and tetrahydrofolate.</text>
</comment>
<evidence type="ECO:0000256" key="4">
    <source>
        <dbReference type="ARBA" id="ARBA00038440"/>
    </source>
</evidence>
<feature type="binding site" evidence="6">
    <location>
        <begin position="12"/>
        <end position="14"/>
    </location>
    <ligand>
        <name>N(1)-(5-phospho-beta-D-ribosyl)glycinamide</name>
        <dbReference type="ChEBI" id="CHEBI:143788"/>
    </ligand>
</feature>
<comment type="pathway">
    <text evidence="1 6">Purine metabolism; IMP biosynthesis via de novo pathway; N(2)-formyl-N(1)-(5-phospho-D-ribosyl)glycinamide from N(1)-(5-phospho-D-ribosyl)glycinamide (10-formyl THF route): step 1/1.</text>
</comment>
<dbReference type="Proteomes" id="UP000187485">
    <property type="component" value="Unassembled WGS sequence"/>
</dbReference>
<dbReference type="UniPathway" id="UPA00074">
    <property type="reaction ID" value="UER00126"/>
</dbReference>
<comment type="caution">
    <text evidence="8">The sequence shown here is derived from an EMBL/GenBank/DDBJ whole genome shotgun (WGS) entry which is preliminary data.</text>
</comment>
<evidence type="ECO:0000313" key="8">
    <source>
        <dbReference type="EMBL" id="GAV23943.1"/>
    </source>
</evidence>
<dbReference type="EMBL" id="BDJK01000062">
    <property type="protein sequence ID" value="GAV23943.1"/>
    <property type="molecule type" value="Genomic_DNA"/>
</dbReference>
<dbReference type="InterPro" id="IPR001555">
    <property type="entry name" value="GART_AS"/>
</dbReference>
<name>A0A1L8CYG9_9THEO</name>
<comment type="similarity">
    <text evidence="4 6">Belongs to the GART family.</text>
</comment>
<dbReference type="PROSITE" id="PS00373">
    <property type="entry name" value="GART"/>
    <property type="match status" value="1"/>
</dbReference>
<dbReference type="InterPro" id="IPR002376">
    <property type="entry name" value="Formyl_transf_N"/>
</dbReference>
<feature type="domain" description="Formyl transferase N-terminal" evidence="7">
    <location>
        <begin position="5"/>
        <end position="182"/>
    </location>
</feature>
<proteinExistence type="inferred from homology"/>
<evidence type="ECO:0000256" key="1">
    <source>
        <dbReference type="ARBA" id="ARBA00005054"/>
    </source>
</evidence>
<dbReference type="FunFam" id="3.40.50.170:FF:000007">
    <property type="entry name" value="Phosphoribosylglycinamide formyltransferase"/>
    <property type="match status" value="1"/>
</dbReference>
<protein>
    <recommendedName>
        <fullName evidence="6">Phosphoribosylglycinamide formyltransferase</fullName>
        <ecNumber evidence="6">2.1.2.2</ecNumber>
    </recommendedName>
    <alternativeName>
        <fullName evidence="6">5'-phosphoribosylglycinamide transformylase</fullName>
    </alternativeName>
    <alternativeName>
        <fullName evidence="6">GAR transformylase</fullName>
        <shortName evidence="6">GART</shortName>
    </alternativeName>
</protein>
<evidence type="ECO:0000259" key="7">
    <source>
        <dbReference type="Pfam" id="PF00551"/>
    </source>
</evidence>
<evidence type="ECO:0000313" key="9">
    <source>
        <dbReference type="Proteomes" id="UP000187485"/>
    </source>
</evidence>
<keyword evidence="3 6" id="KW-0658">Purine biosynthesis</keyword>
<dbReference type="NCBIfam" id="TIGR00639">
    <property type="entry name" value="PurN"/>
    <property type="match status" value="1"/>
</dbReference>
<keyword evidence="2 6" id="KW-0808">Transferase</keyword>
<gene>
    <name evidence="6" type="primary">purN</name>
    <name evidence="8" type="ORF">cpu_24530</name>
</gene>
<evidence type="ECO:0000256" key="3">
    <source>
        <dbReference type="ARBA" id="ARBA00022755"/>
    </source>
</evidence>
<sequence length="209" mass="23262">MLNLGVLASGRGSNFQAIIDAVERGVLPAKIKVLVTDNSNAYAIERAKRAGIPWHYFDPKGFKSKEEYEKEIVKTLLSYDVDMVCLAGYMRLIGKPLLSSFPMRIINIHPALLPAFPGLHAQKQALDYGVKIAGCTVHFVDEGMDTGPIILQAAVPVYDDDSEESLSERILEQEHRILVEALKLLSENRLLVEGRRVKILPDRGEEHGK</sequence>
<evidence type="ECO:0000256" key="5">
    <source>
        <dbReference type="ARBA" id="ARBA00047664"/>
    </source>
</evidence>
<feature type="binding site" evidence="6">
    <location>
        <position position="107"/>
    </location>
    <ligand>
        <name>(6R)-10-formyltetrahydrofolate</name>
        <dbReference type="ChEBI" id="CHEBI:195366"/>
    </ligand>
</feature>
<dbReference type="STRING" id="870242.cpu_24530"/>
<keyword evidence="9" id="KW-1185">Reference proteome</keyword>
<dbReference type="PANTHER" id="PTHR43369">
    <property type="entry name" value="PHOSPHORIBOSYLGLYCINAMIDE FORMYLTRANSFERASE"/>
    <property type="match status" value="1"/>
</dbReference>
<feature type="site" description="Raises pKa of active site His" evidence="6">
    <location>
        <position position="145"/>
    </location>
</feature>
<dbReference type="InterPro" id="IPR036477">
    <property type="entry name" value="Formyl_transf_N_sf"/>
</dbReference>
<feature type="active site" description="Proton donor" evidence="6">
    <location>
        <position position="109"/>
    </location>
</feature>
<dbReference type="RefSeq" id="WP_075860338.1">
    <property type="nucleotide sequence ID" value="NZ_BDJK01000062.1"/>
</dbReference>
<dbReference type="AlphaFoldDB" id="A0A1L8CYG9"/>
<feature type="binding site" evidence="6">
    <location>
        <begin position="90"/>
        <end position="93"/>
    </location>
    <ligand>
        <name>(6R)-10-formyltetrahydrofolate</name>
        <dbReference type="ChEBI" id="CHEBI:195366"/>
    </ligand>
</feature>
<dbReference type="SUPFAM" id="SSF53328">
    <property type="entry name" value="Formyltransferase"/>
    <property type="match status" value="1"/>
</dbReference>
<dbReference type="EC" id="2.1.2.2" evidence="6"/>
<evidence type="ECO:0000256" key="2">
    <source>
        <dbReference type="ARBA" id="ARBA00022679"/>
    </source>
</evidence>